<dbReference type="STRING" id="1454004.AW11_03973"/>
<sequence>MLLTLGSEAQLQMLEAAATTIDLIESKVLSLLGELAVLFLPELQSGFTNGLSAVERKKEPVRSRLHWPIAGRHTAPSCSP</sequence>
<dbReference type="AlphaFoldDB" id="A0A011NMZ1"/>
<evidence type="ECO:0000313" key="1">
    <source>
        <dbReference type="EMBL" id="EXI84108.1"/>
    </source>
</evidence>
<gene>
    <name evidence="1" type="ORF">AW11_03973</name>
</gene>
<name>A0A011NMZ1_ACCRE</name>
<evidence type="ECO:0000313" key="2">
    <source>
        <dbReference type="Proteomes" id="UP000022141"/>
    </source>
</evidence>
<dbReference type="Proteomes" id="UP000022141">
    <property type="component" value="Unassembled WGS sequence"/>
</dbReference>
<protein>
    <submittedName>
        <fullName evidence="1">TniQ</fullName>
    </submittedName>
</protein>
<organism evidence="1 2">
    <name type="scientific">Accumulibacter regalis</name>
    <dbReference type="NCBI Taxonomy" id="522306"/>
    <lineage>
        <taxon>Bacteria</taxon>
        <taxon>Pseudomonadati</taxon>
        <taxon>Pseudomonadota</taxon>
        <taxon>Betaproteobacteria</taxon>
        <taxon>Candidatus Accumulibacter</taxon>
    </lineage>
</organism>
<comment type="caution">
    <text evidence="1">The sequence shown here is derived from an EMBL/GenBank/DDBJ whole genome shotgun (WGS) entry which is preliminary data.</text>
</comment>
<dbReference type="eggNOG" id="ENOG502Z8WC">
    <property type="taxonomic scope" value="Bacteria"/>
</dbReference>
<accession>A0A011NMZ1</accession>
<keyword evidence="2" id="KW-1185">Reference proteome</keyword>
<reference evidence="1" key="1">
    <citation type="submission" date="2014-02" db="EMBL/GenBank/DDBJ databases">
        <title>Expanding our view of genomic diversity in Candidatus Accumulibacter clades.</title>
        <authorList>
            <person name="Skennerton C.T."/>
            <person name="Barr J.J."/>
            <person name="Slater F.R."/>
            <person name="Bond P.L."/>
            <person name="Tyson G.W."/>
        </authorList>
    </citation>
    <scope>NUCLEOTIDE SEQUENCE [LARGE SCALE GENOMIC DNA]</scope>
</reference>
<dbReference type="EMBL" id="JEMY01000075">
    <property type="protein sequence ID" value="EXI84108.1"/>
    <property type="molecule type" value="Genomic_DNA"/>
</dbReference>
<proteinExistence type="predicted"/>